<reference evidence="1" key="2">
    <citation type="submission" date="2020-09" db="EMBL/GenBank/DDBJ databases">
        <authorList>
            <person name="Sun Q."/>
            <person name="Ohkuma M."/>
        </authorList>
    </citation>
    <scope>NUCLEOTIDE SEQUENCE</scope>
    <source>
        <strain evidence="1">JCM 3302</strain>
    </source>
</reference>
<evidence type="ECO:0000313" key="2">
    <source>
        <dbReference type="Proteomes" id="UP000641386"/>
    </source>
</evidence>
<dbReference type="AlphaFoldDB" id="A0A918ZT53"/>
<proteinExistence type="predicted"/>
<protein>
    <submittedName>
        <fullName evidence="1">Uncharacterized protein</fullName>
    </submittedName>
</protein>
<comment type="caution">
    <text evidence="1">The sequence shown here is derived from an EMBL/GenBank/DDBJ whole genome shotgun (WGS) entry which is preliminary data.</text>
</comment>
<accession>A0A918ZT53</accession>
<name>A0A918ZT53_9ACTN</name>
<dbReference type="EMBL" id="BNBC01000008">
    <property type="protein sequence ID" value="GHE68772.1"/>
    <property type="molecule type" value="Genomic_DNA"/>
</dbReference>
<gene>
    <name evidence="1" type="ORF">GCM10014715_23140</name>
</gene>
<evidence type="ECO:0000313" key="1">
    <source>
        <dbReference type="EMBL" id="GHE68772.1"/>
    </source>
</evidence>
<keyword evidence="2" id="KW-1185">Reference proteome</keyword>
<sequence length="144" mass="16054">MSMDAVYVRGVTGIQLHHVTDLQDAGRFLSNAAMAMRAAFVRTGDERYSALRAQMIELLSQARGLENEARTNLQELHSSDPERFVRSREGEEPWPDEIQAGFVPRHTCRDTCLYHDHEVLDAITQCICGRPPCRACAIAGEPAA</sequence>
<dbReference type="RefSeq" id="WP_229903455.1">
    <property type="nucleotide sequence ID" value="NZ_BNBC01000008.1"/>
</dbReference>
<dbReference type="Proteomes" id="UP000641386">
    <property type="component" value="Unassembled WGS sequence"/>
</dbReference>
<organism evidence="1 2">
    <name type="scientific">Streptomyces spiralis</name>
    <dbReference type="NCBI Taxonomy" id="66376"/>
    <lineage>
        <taxon>Bacteria</taxon>
        <taxon>Bacillati</taxon>
        <taxon>Actinomycetota</taxon>
        <taxon>Actinomycetes</taxon>
        <taxon>Kitasatosporales</taxon>
        <taxon>Streptomycetaceae</taxon>
        <taxon>Streptomyces</taxon>
    </lineage>
</organism>
<reference evidence="1" key="1">
    <citation type="journal article" date="2014" name="Int. J. Syst. Evol. Microbiol.">
        <title>Complete genome sequence of Corynebacterium casei LMG S-19264T (=DSM 44701T), isolated from a smear-ripened cheese.</title>
        <authorList>
            <consortium name="US DOE Joint Genome Institute (JGI-PGF)"/>
            <person name="Walter F."/>
            <person name="Albersmeier A."/>
            <person name="Kalinowski J."/>
            <person name="Ruckert C."/>
        </authorList>
    </citation>
    <scope>NUCLEOTIDE SEQUENCE</scope>
    <source>
        <strain evidence="1">JCM 3302</strain>
    </source>
</reference>